<evidence type="ECO:0000256" key="4">
    <source>
        <dbReference type="ARBA" id="ARBA00022692"/>
    </source>
</evidence>
<keyword evidence="6 7" id="KW-0472">Membrane</keyword>
<gene>
    <name evidence="8" type="ORF">SAMN02194393_03567</name>
</gene>
<comment type="subcellular location">
    <subcellularLocation>
        <location evidence="1">Cell membrane</location>
        <topology evidence="1">Multi-pass membrane protein</topology>
    </subcellularLocation>
</comment>
<keyword evidence="4 7" id="KW-0812">Transmembrane</keyword>
<reference evidence="8 9" key="1">
    <citation type="submission" date="2017-02" db="EMBL/GenBank/DDBJ databases">
        <authorList>
            <person name="Peterson S.W."/>
        </authorList>
    </citation>
    <scope>NUCLEOTIDE SEQUENCE [LARGE SCALE GENOMIC DNA]</scope>
    <source>
        <strain evidence="8 9">M1</strain>
    </source>
</reference>
<comment type="similarity">
    <text evidence="2">Belongs to the UPF0718 family.</text>
</comment>
<evidence type="ECO:0000313" key="9">
    <source>
        <dbReference type="Proteomes" id="UP000190285"/>
    </source>
</evidence>
<evidence type="ECO:0000256" key="1">
    <source>
        <dbReference type="ARBA" id="ARBA00004651"/>
    </source>
</evidence>
<proteinExistence type="inferred from homology"/>
<protein>
    <submittedName>
        <fullName evidence="8">Predicted permeases</fullName>
    </submittedName>
</protein>
<keyword evidence="3" id="KW-1003">Cell membrane</keyword>
<dbReference type="PANTHER" id="PTHR34184">
    <property type="entry name" value="UPF0718 PROTEIN YCGR"/>
    <property type="match status" value="1"/>
</dbReference>
<evidence type="ECO:0000313" key="8">
    <source>
        <dbReference type="EMBL" id="SKC81189.1"/>
    </source>
</evidence>
<feature type="transmembrane region" description="Helical" evidence="7">
    <location>
        <begin position="159"/>
        <end position="182"/>
    </location>
</feature>
<dbReference type="InterPro" id="IPR005524">
    <property type="entry name" value="DUF318"/>
</dbReference>
<dbReference type="GO" id="GO:0005886">
    <property type="term" value="C:plasma membrane"/>
    <property type="evidence" value="ECO:0007669"/>
    <property type="project" value="UniProtKB-SubCell"/>
</dbReference>
<dbReference type="RefSeq" id="WP_244282143.1">
    <property type="nucleotide sequence ID" value="NZ_FUZT01000009.1"/>
</dbReference>
<organism evidence="8 9">
    <name type="scientific">Maledivibacter halophilus</name>
    <dbReference type="NCBI Taxonomy" id="36842"/>
    <lineage>
        <taxon>Bacteria</taxon>
        <taxon>Bacillati</taxon>
        <taxon>Bacillota</taxon>
        <taxon>Clostridia</taxon>
        <taxon>Peptostreptococcales</taxon>
        <taxon>Caminicellaceae</taxon>
        <taxon>Maledivibacter</taxon>
    </lineage>
</organism>
<sequence>MISKPIMNKVENAIIFLLSILITTIIIFNIIINFEDAISLIVKNDYLEGFAIVFLSIILEAIPFVMIGAFISSIIQIFVSEKTIAKIILKSRFVGLVIASLMGLIFPVCECAIVPIMRRLLKKGVPLYIAVTFMLAVPIVNPVVLASTYYAFSGEVYMVFLRGLLGFVSAILIGHIVGIIQYKDNPLKNNDLPEHIDSDCGHKLHHHHSCSCGHDHHAKDSRNSIFSKTGSIIEHTSLE</sequence>
<feature type="transmembrane region" description="Helical" evidence="7">
    <location>
        <begin position="128"/>
        <end position="152"/>
    </location>
</feature>
<evidence type="ECO:0000256" key="6">
    <source>
        <dbReference type="ARBA" id="ARBA00023136"/>
    </source>
</evidence>
<feature type="transmembrane region" description="Helical" evidence="7">
    <location>
        <begin position="91"/>
        <end position="116"/>
    </location>
</feature>
<feature type="transmembrane region" description="Helical" evidence="7">
    <location>
        <begin position="52"/>
        <end position="79"/>
    </location>
</feature>
<accession>A0A1T5M016</accession>
<dbReference type="Pfam" id="PF03773">
    <property type="entry name" value="ArsP_1"/>
    <property type="match status" value="1"/>
</dbReference>
<evidence type="ECO:0000256" key="5">
    <source>
        <dbReference type="ARBA" id="ARBA00022989"/>
    </source>
</evidence>
<evidence type="ECO:0000256" key="7">
    <source>
        <dbReference type="SAM" id="Phobius"/>
    </source>
</evidence>
<name>A0A1T5M016_9FIRM</name>
<dbReference type="STRING" id="36842.SAMN02194393_03567"/>
<evidence type="ECO:0000256" key="2">
    <source>
        <dbReference type="ARBA" id="ARBA00006386"/>
    </source>
</evidence>
<dbReference type="InterPro" id="IPR052923">
    <property type="entry name" value="UPF0718"/>
</dbReference>
<dbReference type="EMBL" id="FUZT01000009">
    <property type="protein sequence ID" value="SKC81189.1"/>
    <property type="molecule type" value="Genomic_DNA"/>
</dbReference>
<keyword evidence="9" id="KW-1185">Reference proteome</keyword>
<evidence type="ECO:0000256" key="3">
    <source>
        <dbReference type="ARBA" id="ARBA00022475"/>
    </source>
</evidence>
<feature type="transmembrane region" description="Helical" evidence="7">
    <location>
        <begin position="12"/>
        <end position="32"/>
    </location>
</feature>
<dbReference type="AlphaFoldDB" id="A0A1T5M016"/>
<dbReference type="PANTHER" id="PTHR34184:SF4">
    <property type="entry name" value="UPF0718 PROTEIN YCGR"/>
    <property type="match status" value="1"/>
</dbReference>
<keyword evidence="5 7" id="KW-1133">Transmembrane helix</keyword>
<dbReference type="Proteomes" id="UP000190285">
    <property type="component" value="Unassembled WGS sequence"/>
</dbReference>